<dbReference type="Proteomes" id="UP000199450">
    <property type="component" value="Unassembled WGS sequence"/>
</dbReference>
<keyword evidence="3" id="KW-1185">Reference proteome</keyword>
<feature type="domain" description="Fungal lipase-type" evidence="1">
    <location>
        <begin position="167"/>
        <end position="263"/>
    </location>
</feature>
<reference evidence="3" key="1">
    <citation type="submission" date="2016-10" db="EMBL/GenBank/DDBJ databases">
        <authorList>
            <person name="Varghese N."/>
            <person name="Submissions S."/>
        </authorList>
    </citation>
    <scope>NUCLEOTIDE SEQUENCE [LARGE SCALE GENOMIC DNA]</scope>
    <source>
        <strain evidence="3">DSM 17453</strain>
    </source>
</reference>
<dbReference type="STRING" id="295069.SAMN05421856_102361"/>
<evidence type="ECO:0000259" key="1">
    <source>
        <dbReference type="Pfam" id="PF01764"/>
    </source>
</evidence>
<dbReference type="EMBL" id="FOBV01000002">
    <property type="protein sequence ID" value="SEM31621.1"/>
    <property type="molecule type" value="Genomic_DNA"/>
</dbReference>
<evidence type="ECO:0000313" key="3">
    <source>
        <dbReference type="Proteomes" id="UP000199450"/>
    </source>
</evidence>
<sequence>MTYNDYQMTFIMSMISNFAPKQDNVTDPASAAQAIQDNFAKNLPGIIAAADFPIDVTVAWGPYVVVEPKDITKDHTATATNTMIIFKYPSQTVTGVNEYVVSIAGTKPTSIFDEINEDLLGGKIADWPYCPTPNNIRISHGTLNGINLLLGLNSANSITNFFSKLDDPNAIITVAGHSLGGALSPALALVLFGADTSYSDIPTHAKAQNWTTRTYALAGPDVGNSYYVNYLKTTFPPQAEPAVKWQQFNCKIWNSLDIVPQVWSKGFESYIDTIYGTQLNTPLAVKTILFGLNKMLLLNNDGSNPYICSDPDREGQFAGTFQKVLPANGPMIADDCSDSACSSTQKSIAECNFVGQILYQHINAYFEEIGVSAFLNAVTAGSKPTSVCSIKQKLLPL</sequence>
<dbReference type="Gene3D" id="3.40.50.1820">
    <property type="entry name" value="alpha/beta hydrolase"/>
    <property type="match status" value="1"/>
</dbReference>
<protein>
    <submittedName>
        <fullName evidence="2">Lipase (Class 3)</fullName>
    </submittedName>
</protein>
<dbReference type="SUPFAM" id="SSF53474">
    <property type="entry name" value="alpha/beta-Hydrolases"/>
    <property type="match status" value="1"/>
</dbReference>
<dbReference type="OrthoDB" id="5522031at2"/>
<dbReference type="GO" id="GO:0006629">
    <property type="term" value="P:lipid metabolic process"/>
    <property type="evidence" value="ECO:0007669"/>
    <property type="project" value="InterPro"/>
</dbReference>
<accession>A0A1H7XD14</accession>
<organism evidence="2 3">
    <name type="scientific">Chryseobacterium taichungense</name>
    <dbReference type="NCBI Taxonomy" id="295069"/>
    <lineage>
        <taxon>Bacteria</taxon>
        <taxon>Pseudomonadati</taxon>
        <taxon>Bacteroidota</taxon>
        <taxon>Flavobacteriia</taxon>
        <taxon>Flavobacteriales</taxon>
        <taxon>Weeksellaceae</taxon>
        <taxon>Chryseobacterium group</taxon>
        <taxon>Chryseobacterium</taxon>
    </lineage>
</organism>
<dbReference type="InterPro" id="IPR002921">
    <property type="entry name" value="Fungal_lipase-type"/>
</dbReference>
<evidence type="ECO:0000313" key="2">
    <source>
        <dbReference type="EMBL" id="SEM31621.1"/>
    </source>
</evidence>
<dbReference type="RefSeq" id="WP_089999019.1">
    <property type="nucleotide sequence ID" value="NZ_FOBV01000002.1"/>
</dbReference>
<gene>
    <name evidence="2" type="ORF">SAMN05421856_102361</name>
</gene>
<dbReference type="InterPro" id="IPR029058">
    <property type="entry name" value="AB_hydrolase_fold"/>
</dbReference>
<dbReference type="Pfam" id="PF01764">
    <property type="entry name" value="Lipase_3"/>
    <property type="match status" value="1"/>
</dbReference>
<name>A0A1H7XD14_9FLAO</name>
<dbReference type="AlphaFoldDB" id="A0A1H7XD14"/>
<proteinExistence type="predicted"/>